<dbReference type="PROSITE" id="PS50109">
    <property type="entry name" value="HIS_KIN"/>
    <property type="match status" value="1"/>
</dbReference>
<dbReference type="InterPro" id="IPR003661">
    <property type="entry name" value="HisK_dim/P_dom"/>
</dbReference>
<dbReference type="PROSITE" id="PS50885">
    <property type="entry name" value="HAMP"/>
    <property type="match status" value="1"/>
</dbReference>
<evidence type="ECO:0000313" key="17">
    <source>
        <dbReference type="EMBL" id="MBM7587785.1"/>
    </source>
</evidence>
<evidence type="ECO:0000256" key="4">
    <source>
        <dbReference type="ARBA" id="ARBA00022475"/>
    </source>
</evidence>
<comment type="subcellular location">
    <subcellularLocation>
        <location evidence="2">Cell membrane</location>
        <topology evidence="2">Multi-pass membrane protein</topology>
    </subcellularLocation>
</comment>
<evidence type="ECO:0000256" key="10">
    <source>
        <dbReference type="ARBA" id="ARBA00022840"/>
    </source>
</evidence>
<dbReference type="InterPro" id="IPR036097">
    <property type="entry name" value="HisK_dim/P_sf"/>
</dbReference>
<evidence type="ECO:0000256" key="1">
    <source>
        <dbReference type="ARBA" id="ARBA00000085"/>
    </source>
</evidence>
<dbReference type="PANTHER" id="PTHR45528">
    <property type="entry name" value="SENSOR HISTIDINE KINASE CPXA"/>
    <property type="match status" value="1"/>
</dbReference>
<keyword evidence="12" id="KW-0902">Two-component regulatory system</keyword>
<dbReference type="Gene3D" id="6.10.340.10">
    <property type="match status" value="1"/>
</dbReference>
<keyword evidence="11 14" id="KW-1133">Transmembrane helix</keyword>
<evidence type="ECO:0000313" key="18">
    <source>
        <dbReference type="Proteomes" id="UP001646157"/>
    </source>
</evidence>
<dbReference type="Pfam" id="PF00512">
    <property type="entry name" value="HisKA"/>
    <property type="match status" value="1"/>
</dbReference>
<dbReference type="GO" id="GO:0016301">
    <property type="term" value="F:kinase activity"/>
    <property type="evidence" value="ECO:0007669"/>
    <property type="project" value="UniProtKB-KW"/>
</dbReference>
<evidence type="ECO:0000259" key="16">
    <source>
        <dbReference type="PROSITE" id="PS50885"/>
    </source>
</evidence>
<sequence>MEQTSRKRIGFFDLWKNPEAKNTVRLFLFSLLLFIIMVDYGTFYLTQQFKNDYIESNAAITGALLEQHPELEGELVTLLTKDVSDDEKRLGMDVLSEYGITPELSMEFFPEMTEFFRMITGFFIISLLLFFISLFLLHYQFSTRMFTRIRELTRYADEVLEGRAVSSLPEFREGDFSKLIHSFNRMRFVIQKNIADLKKEKRFLVNLMSDISHQLKTPLAALTMYNDLMAEKELSKEQQDMFLEQGRQQLERMNWLIQSLLKLAKLDVGAIQFQKRNASLTQTVLGSVEILKELSVQKGVQVEVKAVQECFMKHDADWMTEALLNVLKNAIEHTPSGKNVSITLEESKALTKVHIWDQGDGIERGEVKNIFKRFYKGKKNKKSGSVGIGLSLSKSIVEGHNGIIQVESKIGEGTTFTFVFAKDSMSGLVNQS</sequence>
<gene>
    <name evidence="17" type="ORF">JOC86_004359</name>
</gene>
<dbReference type="Proteomes" id="UP001646157">
    <property type="component" value="Unassembled WGS sequence"/>
</dbReference>
<evidence type="ECO:0000256" key="2">
    <source>
        <dbReference type="ARBA" id="ARBA00004651"/>
    </source>
</evidence>
<keyword evidence="8" id="KW-0547">Nucleotide-binding</keyword>
<name>A0ABS2NJ03_9BACI</name>
<dbReference type="SUPFAM" id="SSF47384">
    <property type="entry name" value="Homodimeric domain of signal transducing histidine kinase"/>
    <property type="match status" value="1"/>
</dbReference>
<feature type="domain" description="HAMP" evidence="16">
    <location>
        <begin position="143"/>
        <end position="195"/>
    </location>
</feature>
<evidence type="ECO:0000256" key="13">
    <source>
        <dbReference type="ARBA" id="ARBA00023136"/>
    </source>
</evidence>
<dbReference type="RefSeq" id="WP_205174942.1">
    <property type="nucleotide sequence ID" value="NZ_JAFBDZ010000005.1"/>
</dbReference>
<dbReference type="SUPFAM" id="SSF55874">
    <property type="entry name" value="ATPase domain of HSP90 chaperone/DNA topoisomerase II/histidine kinase"/>
    <property type="match status" value="1"/>
</dbReference>
<keyword evidence="4" id="KW-1003">Cell membrane</keyword>
<keyword evidence="7 14" id="KW-0812">Transmembrane</keyword>
<dbReference type="SMART" id="SM00388">
    <property type="entry name" value="HisKA"/>
    <property type="match status" value="1"/>
</dbReference>
<evidence type="ECO:0000256" key="14">
    <source>
        <dbReference type="SAM" id="Phobius"/>
    </source>
</evidence>
<dbReference type="InterPro" id="IPR003660">
    <property type="entry name" value="HAMP_dom"/>
</dbReference>
<dbReference type="EMBL" id="JAFBDZ010000005">
    <property type="protein sequence ID" value="MBM7587785.1"/>
    <property type="molecule type" value="Genomic_DNA"/>
</dbReference>
<organism evidence="17 18">
    <name type="scientific">Rossellomorea pakistanensis</name>
    <dbReference type="NCBI Taxonomy" id="992288"/>
    <lineage>
        <taxon>Bacteria</taxon>
        <taxon>Bacillati</taxon>
        <taxon>Bacillota</taxon>
        <taxon>Bacilli</taxon>
        <taxon>Bacillales</taxon>
        <taxon>Bacillaceae</taxon>
        <taxon>Rossellomorea</taxon>
    </lineage>
</organism>
<dbReference type="PANTHER" id="PTHR45528:SF1">
    <property type="entry name" value="SENSOR HISTIDINE KINASE CPXA"/>
    <property type="match status" value="1"/>
</dbReference>
<keyword evidence="6" id="KW-0808">Transferase</keyword>
<evidence type="ECO:0000256" key="9">
    <source>
        <dbReference type="ARBA" id="ARBA00022777"/>
    </source>
</evidence>
<dbReference type="PRINTS" id="PR00344">
    <property type="entry name" value="BCTRLSENSOR"/>
</dbReference>
<dbReference type="Gene3D" id="1.10.287.130">
    <property type="match status" value="1"/>
</dbReference>
<dbReference type="InterPro" id="IPR005467">
    <property type="entry name" value="His_kinase_dom"/>
</dbReference>
<dbReference type="InterPro" id="IPR036890">
    <property type="entry name" value="HATPase_C_sf"/>
</dbReference>
<dbReference type="SMART" id="SM00387">
    <property type="entry name" value="HATPase_c"/>
    <property type="match status" value="1"/>
</dbReference>
<evidence type="ECO:0000256" key="8">
    <source>
        <dbReference type="ARBA" id="ARBA00022741"/>
    </source>
</evidence>
<dbReference type="Pfam" id="PF02518">
    <property type="entry name" value="HATPase_c"/>
    <property type="match status" value="1"/>
</dbReference>
<keyword evidence="5" id="KW-0597">Phosphoprotein</keyword>
<dbReference type="InterPro" id="IPR003594">
    <property type="entry name" value="HATPase_dom"/>
</dbReference>
<evidence type="ECO:0000259" key="15">
    <source>
        <dbReference type="PROSITE" id="PS50109"/>
    </source>
</evidence>
<evidence type="ECO:0000256" key="5">
    <source>
        <dbReference type="ARBA" id="ARBA00022553"/>
    </source>
</evidence>
<feature type="transmembrane region" description="Helical" evidence="14">
    <location>
        <begin position="115"/>
        <end position="139"/>
    </location>
</feature>
<keyword evidence="9 17" id="KW-0418">Kinase</keyword>
<feature type="domain" description="Histidine kinase" evidence="15">
    <location>
        <begin position="210"/>
        <end position="424"/>
    </location>
</feature>
<evidence type="ECO:0000256" key="12">
    <source>
        <dbReference type="ARBA" id="ARBA00023012"/>
    </source>
</evidence>
<evidence type="ECO:0000256" key="3">
    <source>
        <dbReference type="ARBA" id="ARBA00012438"/>
    </source>
</evidence>
<accession>A0ABS2NJ03</accession>
<dbReference type="EC" id="2.7.13.3" evidence="3"/>
<keyword evidence="13 14" id="KW-0472">Membrane</keyword>
<feature type="transmembrane region" description="Helical" evidence="14">
    <location>
        <begin position="26"/>
        <end position="45"/>
    </location>
</feature>
<proteinExistence type="predicted"/>
<keyword evidence="18" id="KW-1185">Reference proteome</keyword>
<comment type="catalytic activity">
    <reaction evidence="1">
        <text>ATP + protein L-histidine = ADP + protein N-phospho-L-histidine.</text>
        <dbReference type="EC" id="2.7.13.3"/>
    </reaction>
</comment>
<reference evidence="17 18" key="1">
    <citation type="submission" date="2021-01" db="EMBL/GenBank/DDBJ databases">
        <title>Genomic Encyclopedia of Type Strains, Phase IV (KMG-IV): sequencing the most valuable type-strain genomes for metagenomic binning, comparative biology and taxonomic classification.</title>
        <authorList>
            <person name="Goeker M."/>
        </authorList>
    </citation>
    <scope>NUCLEOTIDE SEQUENCE [LARGE SCALE GENOMIC DNA]</scope>
    <source>
        <strain evidence="17 18">DSM 24834</strain>
    </source>
</reference>
<comment type="caution">
    <text evidence="17">The sequence shown here is derived from an EMBL/GenBank/DDBJ whole genome shotgun (WGS) entry which is preliminary data.</text>
</comment>
<dbReference type="InterPro" id="IPR050398">
    <property type="entry name" value="HssS/ArlS-like"/>
</dbReference>
<evidence type="ECO:0000256" key="11">
    <source>
        <dbReference type="ARBA" id="ARBA00022989"/>
    </source>
</evidence>
<dbReference type="CDD" id="cd00082">
    <property type="entry name" value="HisKA"/>
    <property type="match status" value="1"/>
</dbReference>
<keyword evidence="10" id="KW-0067">ATP-binding</keyword>
<evidence type="ECO:0000256" key="6">
    <source>
        <dbReference type="ARBA" id="ARBA00022679"/>
    </source>
</evidence>
<dbReference type="Gene3D" id="3.30.565.10">
    <property type="entry name" value="Histidine kinase-like ATPase, C-terminal domain"/>
    <property type="match status" value="1"/>
</dbReference>
<evidence type="ECO:0000256" key="7">
    <source>
        <dbReference type="ARBA" id="ARBA00022692"/>
    </source>
</evidence>
<protein>
    <recommendedName>
        <fullName evidence="3">histidine kinase</fullName>
        <ecNumber evidence="3">2.7.13.3</ecNumber>
    </recommendedName>
</protein>
<dbReference type="InterPro" id="IPR004358">
    <property type="entry name" value="Sig_transdc_His_kin-like_C"/>
</dbReference>